<evidence type="ECO:0000259" key="4">
    <source>
        <dbReference type="SMART" id="SM00382"/>
    </source>
</evidence>
<dbReference type="CDD" id="cd01127">
    <property type="entry name" value="TrwB_TraG_TraD_VirD4"/>
    <property type="match status" value="1"/>
</dbReference>
<proteinExistence type="inferred from homology"/>
<accession>A0A5C4S3M5</accession>
<dbReference type="AlphaFoldDB" id="A0A5C4S3M5"/>
<dbReference type="InterPro" id="IPR003593">
    <property type="entry name" value="AAA+_ATPase"/>
</dbReference>
<keyword evidence="2" id="KW-0547">Nucleotide-binding</keyword>
<dbReference type="Gene3D" id="3.40.50.300">
    <property type="entry name" value="P-loop containing nucleotide triphosphate hydrolases"/>
    <property type="match status" value="1"/>
</dbReference>
<reference evidence="5 6" key="1">
    <citation type="submission" date="2019-05" db="EMBL/GenBank/DDBJ databases">
        <title>Draft Whole-Genome sequence of the green sulfur bacterium Prosthecochloris vibrioformis DSM 260.</title>
        <authorList>
            <person name="Meyer T.E."/>
            <person name="Kyndt J.A."/>
        </authorList>
    </citation>
    <scope>NUCLEOTIDE SEQUENCE [LARGE SCALE GENOMIC DNA]</scope>
    <source>
        <strain evidence="5 6">DSM 260</strain>
    </source>
</reference>
<dbReference type="InterPro" id="IPR018145">
    <property type="entry name" value="CagE_TrbE_VirB_cntrl_dom"/>
</dbReference>
<dbReference type="InterPro" id="IPR043964">
    <property type="entry name" value="P-loop_TraG"/>
</dbReference>
<dbReference type="InterPro" id="IPR027417">
    <property type="entry name" value="P-loop_NTPase"/>
</dbReference>
<evidence type="ECO:0000313" key="6">
    <source>
        <dbReference type="Proteomes" id="UP000309544"/>
    </source>
</evidence>
<dbReference type="SUPFAM" id="SSF52540">
    <property type="entry name" value="P-loop containing nucleoside triphosphate hydrolases"/>
    <property type="match status" value="1"/>
</dbReference>
<keyword evidence="6" id="KW-1185">Reference proteome</keyword>
<dbReference type="Proteomes" id="UP000309544">
    <property type="component" value="Unassembled WGS sequence"/>
</dbReference>
<protein>
    <submittedName>
        <fullName evidence="5">Conjugal transfer protein TrbE</fullName>
    </submittedName>
</protein>
<evidence type="ECO:0000256" key="3">
    <source>
        <dbReference type="ARBA" id="ARBA00022840"/>
    </source>
</evidence>
<dbReference type="GO" id="GO:0005524">
    <property type="term" value="F:ATP binding"/>
    <property type="evidence" value="ECO:0007669"/>
    <property type="project" value="UniProtKB-KW"/>
</dbReference>
<keyword evidence="3" id="KW-0067">ATP-binding</keyword>
<dbReference type="RefSeq" id="WP_139626159.1">
    <property type="nucleotide sequence ID" value="NZ_VDCI01000001.1"/>
</dbReference>
<dbReference type="PANTHER" id="PTHR30121">
    <property type="entry name" value="UNCHARACTERIZED PROTEIN YJGR-RELATED"/>
    <property type="match status" value="1"/>
</dbReference>
<evidence type="ECO:0000313" key="5">
    <source>
        <dbReference type="EMBL" id="TNJ38024.1"/>
    </source>
</evidence>
<dbReference type="PANTHER" id="PTHR30121:SF12">
    <property type="entry name" value="TYPE IV SECRETION SYSTEM PROTEIN CAGE"/>
    <property type="match status" value="1"/>
</dbReference>
<dbReference type="SMART" id="SM00382">
    <property type="entry name" value="AAA"/>
    <property type="match status" value="1"/>
</dbReference>
<evidence type="ECO:0000256" key="1">
    <source>
        <dbReference type="ARBA" id="ARBA00006512"/>
    </source>
</evidence>
<sequence>MISLKEYREPTSRLPDLLPWAALVAPGVVLQKDACFQKTLGFRGPDLSSSSGSELASSVARLNNALKRLGSGWTLFIEAQRFSCSGYPASSWQSPVAWLLDMERKEQFSSVTAHYESSYYMTFAWQLPSSQSGRLRGVFYDEPSNENEGDANERDLDFFIKGVREIMDIMESVFEDVHELDDDETLSYLHSTVSTSRHPVAAPEMPIYLDALIPDRPFTNGDIPMLGDHFIPTCTFTGFPSTSLPGMLDDLNHLPLEYRWVCRYICLDKEDAKRELEKYRKRWWQKRKTLFTLLKEEAAGQESSLLDSDAANKAADADAGLQELGQDMVSYGYLTCTVTVSHTDLEEAMRRIRMVKQVIQNRGFVVKDETLNSKEAWLGSLPGHVYANVRRPLVNTLNLAHMMPLSAIWAGKADNEHMLKTTGCGVPHVMCSTTGSTPFRLNLHVGDVGHTLVVGPTGSGKSTLLILLELQWLRYPGARVVIFDKDRSARAATLAVGGAYYEPGGENAPLAFQPLSDIDRESERIWAAGFMSLLLEEQGVKSSPALKKEIDTALRHLSGSESAHRTMTVFSDLVQSREIRDAIRPYTLQGNYGQLFDADAEAMGNSAWLMIEMNALMALPQEALIPALYYMFHRVERQFDGSPVLLVIDEAWLFLQHPVFVGQLQNWLKTLRKKNVAVVFATQEVADAADSPIMATILSACHTKIFLPDEEALTPAMNAAYQNFGLTETEVRLLSHARKKHDYYYRSPYGRRMFSLDMGAAALALVGMSGPEAHQAMDTMVATVPKEEYGEALFRQKGLTWAAELLQRIRLKGRTEMQTR</sequence>
<comment type="caution">
    <text evidence="5">The sequence shown here is derived from an EMBL/GenBank/DDBJ whole genome shotgun (WGS) entry which is preliminary data.</text>
</comment>
<gene>
    <name evidence="5" type="ORF">FGF68_02265</name>
</gene>
<organism evidence="5 6">
    <name type="scientific">Prosthecochloris vibrioformis</name>
    <name type="common">Chlorobium vibrioforme</name>
    <dbReference type="NCBI Taxonomy" id="1098"/>
    <lineage>
        <taxon>Bacteria</taxon>
        <taxon>Pseudomonadati</taxon>
        <taxon>Chlorobiota</taxon>
        <taxon>Chlorobiia</taxon>
        <taxon>Chlorobiales</taxon>
        <taxon>Chlorobiaceae</taxon>
        <taxon>Prosthecochloris</taxon>
    </lineage>
</organism>
<dbReference type="Pfam" id="PF03135">
    <property type="entry name" value="CagE_TrbE_VirB"/>
    <property type="match status" value="1"/>
</dbReference>
<dbReference type="EMBL" id="VDCI01000001">
    <property type="protein sequence ID" value="TNJ38024.1"/>
    <property type="molecule type" value="Genomic_DNA"/>
</dbReference>
<evidence type="ECO:0000256" key="2">
    <source>
        <dbReference type="ARBA" id="ARBA00022741"/>
    </source>
</evidence>
<dbReference type="Pfam" id="PF19044">
    <property type="entry name" value="P-loop_TraG"/>
    <property type="match status" value="1"/>
</dbReference>
<comment type="similarity">
    <text evidence="1">Belongs to the TrbE/VirB4 family.</text>
</comment>
<name>A0A5C4S3M5_PROVB</name>
<dbReference type="NCBIfam" id="NF010447">
    <property type="entry name" value="PRK13873.1"/>
    <property type="match status" value="1"/>
</dbReference>
<dbReference type="InterPro" id="IPR051162">
    <property type="entry name" value="T4SS_component"/>
</dbReference>
<feature type="domain" description="AAA+ ATPase" evidence="4">
    <location>
        <begin position="447"/>
        <end position="709"/>
    </location>
</feature>